<dbReference type="GO" id="GO:0008757">
    <property type="term" value="F:S-adenosylmethionine-dependent methyltransferase activity"/>
    <property type="evidence" value="ECO:0007669"/>
    <property type="project" value="UniProtKB-UniRule"/>
</dbReference>
<keyword evidence="2 6" id="KW-0489">Methyltransferase</keyword>
<dbReference type="SUPFAM" id="SSF75217">
    <property type="entry name" value="alpha/beta knot"/>
    <property type="match status" value="1"/>
</dbReference>
<keyword evidence="8" id="KW-1185">Reference proteome</keyword>
<dbReference type="Gene3D" id="3.40.1280.10">
    <property type="match status" value="1"/>
</dbReference>
<dbReference type="KEGG" id="haad:MW046_06540"/>
<dbReference type="EC" id="2.1.1.257" evidence="6"/>
<dbReference type="GO" id="GO:0030488">
    <property type="term" value="P:tRNA methylation"/>
    <property type="evidence" value="ECO:0007669"/>
    <property type="project" value="UniProtKB-UniRule"/>
</dbReference>
<evidence type="ECO:0000256" key="1">
    <source>
        <dbReference type="ARBA" id="ARBA00022490"/>
    </source>
</evidence>
<keyword evidence="1 6" id="KW-0963">Cytoplasm</keyword>
<keyword evidence="3 6" id="KW-0808">Transferase</keyword>
<comment type="similarity">
    <text evidence="6">Belongs to the methyltransferase superfamily. TrmY family.</text>
</comment>
<dbReference type="PANTHER" id="PTHR40703:SF1">
    <property type="entry name" value="TRNA (PSEUDOURIDINE(54)-N(1))-METHYLTRANSFERASE"/>
    <property type="match status" value="1"/>
</dbReference>
<proteinExistence type="inferred from homology"/>
<evidence type="ECO:0000256" key="3">
    <source>
        <dbReference type="ARBA" id="ARBA00022679"/>
    </source>
</evidence>
<dbReference type="GeneID" id="71927689"/>
<comment type="caution">
    <text evidence="6">Lacks conserved residue(s) required for the propagation of feature annotation.</text>
</comment>
<evidence type="ECO:0000256" key="2">
    <source>
        <dbReference type="ARBA" id="ARBA00022603"/>
    </source>
</evidence>
<accession>A0A8T9ZYF4</accession>
<dbReference type="Proteomes" id="UP000831768">
    <property type="component" value="Chromosome"/>
</dbReference>
<evidence type="ECO:0000256" key="4">
    <source>
        <dbReference type="ARBA" id="ARBA00022691"/>
    </source>
</evidence>
<name>A0A8T9ZYF4_9EURY</name>
<comment type="catalytic activity">
    <reaction evidence="6">
        <text>pseudouridine(54) in tRNA + S-adenosyl-L-methionine = N(1)-methylpseudouridine(54) in tRNA + S-adenosyl-L-homocysteine + H(+)</text>
        <dbReference type="Rhea" id="RHEA:55292"/>
        <dbReference type="Rhea" id="RHEA-COMP:14140"/>
        <dbReference type="Rhea" id="RHEA-COMP:14141"/>
        <dbReference type="ChEBI" id="CHEBI:15378"/>
        <dbReference type="ChEBI" id="CHEBI:57856"/>
        <dbReference type="ChEBI" id="CHEBI:59789"/>
        <dbReference type="ChEBI" id="CHEBI:65314"/>
        <dbReference type="ChEBI" id="CHEBI:74890"/>
        <dbReference type="EC" id="2.1.1.257"/>
    </reaction>
</comment>
<dbReference type="NCBIfam" id="NF002560">
    <property type="entry name" value="PRK02135.1"/>
    <property type="match status" value="1"/>
</dbReference>
<keyword evidence="4 6" id="KW-0949">S-adenosyl-L-methionine</keyword>
<sequence>MRQFIIIGHEVPTTPDFSLADTAGGAGRLDVLCRCVTGAFFLSHSIRSDVRCRVVLSDSYTIRFEGSELRGLHPDERSTAARIRATLEQRDHAIGQMETNPSPGVYLSRVGVETTLTNAAEEGTVIQLHEDGQPVGTSDLPSDPVFVLSDHRDFTETETKLLSEVATQRVRLGPRRLHADQAITVAHHCLDTNGYTQF</sequence>
<dbReference type="AlphaFoldDB" id="A0A8T9ZYF4"/>
<evidence type="ECO:0000313" key="7">
    <source>
        <dbReference type="EMBL" id="UPM41654.1"/>
    </source>
</evidence>
<evidence type="ECO:0000256" key="6">
    <source>
        <dbReference type="HAMAP-Rule" id="MF_00587"/>
    </source>
</evidence>
<dbReference type="GO" id="GO:0008175">
    <property type="term" value="F:tRNA methyltransferase activity"/>
    <property type="evidence" value="ECO:0007669"/>
    <property type="project" value="UniProtKB-UniRule"/>
</dbReference>
<dbReference type="HAMAP" id="MF_00587">
    <property type="entry name" value="tRNA_methyltr_TrmY"/>
    <property type="match status" value="1"/>
</dbReference>
<organism evidence="7 8">
    <name type="scientific">Halocatena salina</name>
    <dbReference type="NCBI Taxonomy" id="2934340"/>
    <lineage>
        <taxon>Archaea</taxon>
        <taxon>Methanobacteriati</taxon>
        <taxon>Methanobacteriota</taxon>
        <taxon>Stenosarchaea group</taxon>
        <taxon>Halobacteria</taxon>
        <taxon>Halobacteriales</taxon>
        <taxon>Natronomonadaceae</taxon>
        <taxon>Halocatena</taxon>
    </lineage>
</organism>
<dbReference type="RefSeq" id="WP_247992334.1">
    <property type="nucleotide sequence ID" value="NZ_CP096019.1"/>
</dbReference>
<dbReference type="PANTHER" id="PTHR40703">
    <property type="entry name" value="TRNA (PSEUDOURIDINE(54)-N(1))-METHYLTRANSFERASE"/>
    <property type="match status" value="1"/>
</dbReference>
<reference evidence="7" key="1">
    <citation type="submission" date="2022-04" db="EMBL/GenBank/DDBJ databases">
        <title>Halocatena sp. nov., isolated from a salt lake.</title>
        <authorList>
            <person name="Cui H.-L."/>
        </authorList>
    </citation>
    <scope>NUCLEOTIDE SEQUENCE</scope>
    <source>
        <strain evidence="7">AD-1</strain>
    </source>
</reference>
<dbReference type="InterPro" id="IPR029028">
    <property type="entry name" value="Alpha/beta_knot_MTases"/>
</dbReference>
<dbReference type="InterPro" id="IPR029026">
    <property type="entry name" value="tRNA_m1G_MTases_N"/>
</dbReference>
<dbReference type="InterPro" id="IPR007158">
    <property type="entry name" value="TrmY"/>
</dbReference>
<evidence type="ECO:0000256" key="5">
    <source>
        <dbReference type="ARBA" id="ARBA00022694"/>
    </source>
</evidence>
<evidence type="ECO:0000313" key="8">
    <source>
        <dbReference type="Proteomes" id="UP000831768"/>
    </source>
</evidence>
<dbReference type="EMBL" id="CP096019">
    <property type="protein sequence ID" value="UPM41654.1"/>
    <property type="molecule type" value="Genomic_DNA"/>
</dbReference>
<comment type="subunit">
    <text evidence="6">Homodimer.</text>
</comment>
<keyword evidence="5 6" id="KW-0819">tRNA processing</keyword>
<dbReference type="CDD" id="cd18087">
    <property type="entry name" value="TrmY-like"/>
    <property type="match status" value="1"/>
</dbReference>
<comment type="function">
    <text evidence="6">Specifically catalyzes the N1-methylation of pseudouridine at position 54 (Psi54) in tRNAs.</text>
</comment>
<gene>
    <name evidence="6 7" type="primary">trmY</name>
    <name evidence="7" type="ORF">MW046_06540</name>
</gene>
<dbReference type="GO" id="GO:0005737">
    <property type="term" value="C:cytoplasm"/>
    <property type="evidence" value="ECO:0007669"/>
    <property type="project" value="UniProtKB-SubCell"/>
</dbReference>
<feature type="binding site" evidence="6">
    <location>
        <position position="128"/>
    </location>
    <ligand>
        <name>S-adenosyl-L-methionine</name>
        <dbReference type="ChEBI" id="CHEBI:59789"/>
    </ligand>
</feature>
<dbReference type="Pfam" id="PF04013">
    <property type="entry name" value="Methyltrn_RNA_2"/>
    <property type="match status" value="1"/>
</dbReference>
<comment type="subcellular location">
    <subcellularLocation>
        <location evidence="6">Cytoplasm</location>
    </subcellularLocation>
</comment>
<protein>
    <recommendedName>
        <fullName evidence="6">tRNA (pseudouridine(54)-N(1))-methyltransferase</fullName>
        <ecNumber evidence="6">2.1.1.257</ecNumber>
    </recommendedName>
</protein>